<dbReference type="Proteomes" id="UP000310016">
    <property type="component" value="Unassembled WGS sequence"/>
</dbReference>
<accession>A0A4U0QBS2</accession>
<dbReference type="AlphaFoldDB" id="A0A4U0QBS2"/>
<feature type="compositionally biased region" description="Basic and acidic residues" evidence="1">
    <location>
        <begin position="36"/>
        <end position="49"/>
    </location>
</feature>
<name>A0A4U0QBS2_9NEIS</name>
<gene>
    <name evidence="2" type="ORF">FAZ21_10485</name>
</gene>
<reference evidence="2 3" key="1">
    <citation type="submission" date="2019-04" db="EMBL/GenBank/DDBJ databases">
        <title>Chitiniphilus eburnea sp. nov., a novel chitinolytic bacterium isolated from aquaculture sludge.</title>
        <authorList>
            <person name="Sheng M."/>
        </authorList>
    </citation>
    <scope>NUCLEOTIDE SEQUENCE [LARGE SCALE GENOMIC DNA]</scope>
    <source>
        <strain evidence="2 3">HX-2-15</strain>
    </source>
</reference>
<dbReference type="RefSeq" id="WP_136773400.1">
    <property type="nucleotide sequence ID" value="NZ_CP156074.1"/>
</dbReference>
<evidence type="ECO:0000313" key="3">
    <source>
        <dbReference type="Proteomes" id="UP000310016"/>
    </source>
</evidence>
<proteinExistence type="predicted"/>
<comment type="caution">
    <text evidence="2">The sequence shown here is derived from an EMBL/GenBank/DDBJ whole genome shotgun (WGS) entry which is preliminary data.</text>
</comment>
<evidence type="ECO:0000313" key="2">
    <source>
        <dbReference type="EMBL" id="TJZ73284.1"/>
    </source>
</evidence>
<sequence length="72" mass="7731">MDCCFIDRLLNVSGLAFVLIQGGSILRTILNYFGSGKEDSKESEKKKNDSSSSPGGDNKGGGENKSTQERSK</sequence>
<dbReference type="EMBL" id="SUMF01000010">
    <property type="protein sequence ID" value="TJZ73284.1"/>
    <property type="molecule type" value="Genomic_DNA"/>
</dbReference>
<feature type="compositionally biased region" description="Basic and acidic residues" evidence="1">
    <location>
        <begin position="60"/>
        <end position="72"/>
    </location>
</feature>
<feature type="region of interest" description="Disordered" evidence="1">
    <location>
        <begin position="36"/>
        <end position="72"/>
    </location>
</feature>
<keyword evidence="3" id="KW-1185">Reference proteome</keyword>
<organism evidence="2 3">
    <name type="scientific">Chitiniphilus eburneus</name>
    <dbReference type="NCBI Taxonomy" id="2571148"/>
    <lineage>
        <taxon>Bacteria</taxon>
        <taxon>Pseudomonadati</taxon>
        <taxon>Pseudomonadota</taxon>
        <taxon>Betaproteobacteria</taxon>
        <taxon>Neisseriales</taxon>
        <taxon>Chitinibacteraceae</taxon>
        <taxon>Chitiniphilus</taxon>
    </lineage>
</organism>
<protein>
    <submittedName>
        <fullName evidence="2">Uncharacterized protein</fullName>
    </submittedName>
</protein>
<evidence type="ECO:0000256" key="1">
    <source>
        <dbReference type="SAM" id="MobiDB-lite"/>
    </source>
</evidence>